<evidence type="ECO:0000313" key="5">
    <source>
        <dbReference type="Proteomes" id="UP001604267"/>
    </source>
</evidence>
<reference evidence="4 5" key="1">
    <citation type="submission" date="2024-10" db="EMBL/GenBank/DDBJ databases">
        <title>The Natural Products Discovery Center: Release of the First 8490 Sequenced Strains for Exploring Actinobacteria Biosynthetic Diversity.</title>
        <authorList>
            <person name="Kalkreuter E."/>
            <person name="Kautsar S.A."/>
            <person name="Yang D."/>
            <person name="Bader C.D."/>
            <person name="Teijaro C.N."/>
            <person name="Fluegel L."/>
            <person name="Davis C.M."/>
            <person name="Simpson J.R."/>
            <person name="Lauterbach L."/>
            <person name="Steele A.D."/>
            <person name="Gui C."/>
            <person name="Meng S."/>
            <person name="Li G."/>
            <person name="Viehrig K."/>
            <person name="Ye F."/>
            <person name="Su P."/>
            <person name="Kiefer A.F."/>
            <person name="Nichols A."/>
            <person name="Cepeda A.J."/>
            <person name="Yan W."/>
            <person name="Fan B."/>
            <person name="Jiang Y."/>
            <person name="Adhikari A."/>
            <person name="Zheng C.-J."/>
            <person name="Schuster L."/>
            <person name="Cowan T.M."/>
            <person name="Smanski M.J."/>
            <person name="Chevrette M.G."/>
            <person name="De Carvalho L.P.S."/>
            <person name="Shen B."/>
        </authorList>
    </citation>
    <scope>NUCLEOTIDE SEQUENCE [LARGE SCALE GENOMIC DNA]</scope>
    <source>
        <strain evidence="4 5">NPDC048320</strain>
    </source>
</reference>
<dbReference type="PROSITE" id="PS50075">
    <property type="entry name" value="CARRIER"/>
    <property type="match status" value="1"/>
</dbReference>
<evidence type="ECO:0000256" key="2">
    <source>
        <dbReference type="ARBA" id="ARBA00022553"/>
    </source>
</evidence>
<dbReference type="EMBL" id="JBICYV010000001">
    <property type="protein sequence ID" value="MFG3009257.1"/>
    <property type="molecule type" value="Genomic_DNA"/>
</dbReference>
<comment type="caution">
    <text evidence="4">The sequence shown here is derived from an EMBL/GenBank/DDBJ whole genome shotgun (WGS) entry which is preliminary data.</text>
</comment>
<accession>A0ABW7AWI5</accession>
<dbReference type="InterPro" id="IPR020806">
    <property type="entry name" value="PKS_PP-bd"/>
</dbReference>
<organism evidence="4 5">
    <name type="scientific">Streptomyces cinerochromogenes</name>
    <dbReference type="NCBI Taxonomy" id="66422"/>
    <lineage>
        <taxon>Bacteria</taxon>
        <taxon>Bacillati</taxon>
        <taxon>Actinomycetota</taxon>
        <taxon>Actinomycetes</taxon>
        <taxon>Kitasatosporales</taxon>
        <taxon>Streptomycetaceae</taxon>
        <taxon>Streptomyces</taxon>
    </lineage>
</organism>
<dbReference type="InterPro" id="IPR036736">
    <property type="entry name" value="ACP-like_sf"/>
</dbReference>
<dbReference type="SMART" id="SM00823">
    <property type="entry name" value="PKS_PP"/>
    <property type="match status" value="1"/>
</dbReference>
<sequence length="60" mass="6428">MLTRIAVVLGYAGDHRVDADQGLFEIGFDSLTALELRNRLGELTGTKLGAASSSTIRPPR</sequence>
<keyword evidence="2" id="KW-0597">Phosphoprotein</keyword>
<dbReference type="InterPro" id="IPR006162">
    <property type="entry name" value="Ppantetheine_attach_site"/>
</dbReference>
<keyword evidence="5" id="KW-1185">Reference proteome</keyword>
<dbReference type="InterPro" id="IPR009081">
    <property type="entry name" value="PP-bd_ACP"/>
</dbReference>
<evidence type="ECO:0000256" key="1">
    <source>
        <dbReference type="ARBA" id="ARBA00022450"/>
    </source>
</evidence>
<dbReference type="Proteomes" id="UP001604267">
    <property type="component" value="Unassembled WGS sequence"/>
</dbReference>
<evidence type="ECO:0000259" key="3">
    <source>
        <dbReference type="PROSITE" id="PS50075"/>
    </source>
</evidence>
<proteinExistence type="predicted"/>
<feature type="domain" description="Carrier" evidence="3">
    <location>
        <begin position="1"/>
        <end position="60"/>
    </location>
</feature>
<keyword evidence="1" id="KW-0596">Phosphopantetheine</keyword>
<dbReference type="PROSITE" id="PS00012">
    <property type="entry name" value="PHOSPHOPANTETHEINE"/>
    <property type="match status" value="1"/>
</dbReference>
<dbReference type="Pfam" id="PF00550">
    <property type="entry name" value="PP-binding"/>
    <property type="match status" value="1"/>
</dbReference>
<protein>
    <submittedName>
        <fullName evidence="4">Acyl carrier protein</fullName>
    </submittedName>
</protein>
<evidence type="ECO:0000313" key="4">
    <source>
        <dbReference type="EMBL" id="MFG3009257.1"/>
    </source>
</evidence>
<dbReference type="SUPFAM" id="SSF47336">
    <property type="entry name" value="ACP-like"/>
    <property type="match status" value="1"/>
</dbReference>
<name>A0ABW7AWI5_9ACTN</name>
<dbReference type="RefSeq" id="WP_388317452.1">
    <property type="nucleotide sequence ID" value="NZ_JBIBCC010000003.1"/>
</dbReference>
<dbReference type="Gene3D" id="1.10.1200.10">
    <property type="entry name" value="ACP-like"/>
    <property type="match status" value="1"/>
</dbReference>
<gene>
    <name evidence="4" type="ORF">ACGFZB_02125</name>
</gene>